<dbReference type="OrthoDB" id="529907at2"/>
<dbReference type="Proteomes" id="UP000256727">
    <property type="component" value="Unassembled WGS sequence"/>
</dbReference>
<name>A0A3D9LBG3_9MICC</name>
<evidence type="ECO:0000259" key="3">
    <source>
        <dbReference type="PROSITE" id="PS51186"/>
    </source>
</evidence>
<comment type="caution">
    <text evidence="4">The sequence shown here is derived from an EMBL/GenBank/DDBJ whole genome shotgun (WGS) entry which is preliminary data.</text>
</comment>
<dbReference type="InterPro" id="IPR050680">
    <property type="entry name" value="YpeA/RimI_acetyltransf"/>
</dbReference>
<dbReference type="AlphaFoldDB" id="A0A3D9LBG3"/>
<evidence type="ECO:0000313" key="5">
    <source>
        <dbReference type="Proteomes" id="UP000256727"/>
    </source>
</evidence>
<dbReference type="InterPro" id="IPR000182">
    <property type="entry name" value="GNAT_dom"/>
</dbReference>
<dbReference type="EMBL" id="QREH01000001">
    <property type="protein sequence ID" value="REE03719.1"/>
    <property type="molecule type" value="Genomic_DNA"/>
</dbReference>
<proteinExistence type="predicted"/>
<evidence type="ECO:0000313" key="4">
    <source>
        <dbReference type="EMBL" id="REE03719.1"/>
    </source>
</evidence>
<sequence length="227" mass="23852">MPTPSEPVDEFDATSSTAADPVLPAGYSMRLLDWADLPAVHALENRLFPLDAWPLSFFEEELAQAVPEPDGGTRDYRVITGPVPGSASGTTATGTAVTGTAVTGTAVIDADRDAGAGEAADVVLGYCGLMCVPPLADVQTIAVAPEAEGHGLGTAMLLWMVAEAARRRATDLLLEVRADNPRAQRLYERHGFEHIHTRAGYYPGDASAQGAGGGRVDALIMRRRLVG</sequence>
<protein>
    <submittedName>
        <fullName evidence="4">Ribosomal-protein-alanine N-acetyltransferase</fullName>
    </submittedName>
</protein>
<dbReference type="CDD" id="cd04301">
    <property type="entry name" value="NAT_SF"/>
    <property type="match status" value="1"/>
</dbReference>
<dbReference type="Gene3D" id="3.40.630.30">
    <property type="match status" value="1"/>
</dbReference>
<dbReference type="Pfam" id="PF00583">
    <property type="entry name" value="Acetyltransf_1"/>
    <property type="match status" value="1"/>
</dbReference>
<dbReference type="GO" id="GO:0016747">
    <property type="term" value="F:acyltransferase activity, transferring groups other than amino-acyl groups"/>
    <property type="evidence" value="ECO:0007669"/>
    <property type="project" value="InterPro"/>
</dbReference>
<dbReference type="PROSITE" id="PS51186">
    <property type="entry name" value="GNAT"/>
    <property type="match status" value="1"/>
</dbReference>
<keyword evidence="2" id="KW-0012">Acyltransferase</keyword>
<dbReference type="InterPro" id="IPR016181">
    <property type="entry name" value="Acyl_CoA_acyltransferase"/>
</dbReference>
<dbReference type="SUPFAM" id="SSF55729">
    <property type="entry name" value="Acyl-CoA N-acyltransferases (Nat)"/>
    <property type="match status" value="1"/>
</dbReference>
<evidence type="ECO:0000256" key="1">
    <source>
        <dbReference type="ARBA" id="ARBA00022679"/>
    </source>
</evidence>
<keyword evidence="5" id="KW-1185">Reference proteome</keyword>
<evidence type="ECO:0000256" key="2">
    <source>
        <dbReference type="ARBA" id="ARBA00023315"/>
    </source>
</evidence>
<dbReference type="PANTHER" id="PTHR43420:SF44">
    <property type="entry name" value="ACETYLTRANSFERASE YPEA"/>
    <property type="match status" value="1"/>
</dbReference>
<organism evidence="4 5">
    <name type="scientific">Citricoccus muralis</name>
    <dbReference type="NCBI Taxonomy" id="169134"/>
    <lineage>
        <taxon>Bacteria</taxon>
        <taxon>Bacillati</taxon>
        <taxon>Actinomycetota</taxon>
        <taxon>Actinomycetes</taxon>
        <taxon>Micrococcales</taxon>
        <taxon>Micrococcaceae</taxon>
        <taxon>Citricoccus</taxon>
    </lineage>
</organism>
<dbReference type="PANTHER" id="PTHR43420">
    <property type="entry name" value="ACETYLTRANSFERASE"/>
    <property type="match status" value="1"/>
</dbReference>
<gene>
    <name evidence="4" type="ORF">C8E99_1535</name>
</gene>
<keyword evidence="1 4" id="KW-0808">Transferase</keyword>
<reference evidence="4 5" key="1">
    <citation type="submission" date="2018-07" db="EMBL/GenBank/DDBJ databases">
        <title>Sequencing the genomes of 1000 actinobacteria strains.</title>
        <authorList>
            <person name="Klenk H.-P."/>
        </authorList>
    </citation>
    <scope>NUCLEOTIDE SEQUENCE [LARGE SCALE GENOMIC DNA]</scope>
    <source>
        <strain evidence="4 5">DSM 14442</strain>
    </source>
</reference>
<feature type="domain" description="N-acetyltransferase" evidence="3">
    <location>
        <begin position="27"/>
        <end position="226"/>
    </location>
</feature>
<accession>A0A3D9LBG3</accession>